<dbReference type="HOGENOM" id="CLU_2832220_0_0_1"/>
<reference evidence="2" key="2">
    <citation type="submission" date="2015-01" db="EMBL/GenBank/DDBJ databases">
        <title>Evolutionary Origins and Diversification of the Mycorrhizal Mutualists.</title>
        <authorList>
            <consortium name="DOE Joint Genome Institute"/>
            <consortium name="Mycorrhizal Genomics Consortium"/>
            <person name="Kohler A."/>
            <person name="Kuo A."/>
            <person name="Nagy L.G."/>
            <person name="Floudas D."/>
            <person name="Copeland A."/>
            <person name="Barry K.W."/>
            <person name="Cichocki N."/>
            <person name="Veneault-Fourrey C."/>
            <person name="LaButti K."/>
            <person name="Lindquist E.A."/>
            <person name="Lipzen A."/>
            <person name="Lundell T."/>
            <person name="Morin E."/>
            <person name="Murat C."/>
            <person name="Riley R."/>
            <person name="Ohm R."/>
            <person name="Sun H."/>
            <person name="Tunlid A."/>
            <person name="Henrissat B."/>
            <person name="Grigoriev I.V."/>
            <person name="Hibbett D.S."/>
            <person name="Martin F."/>
        </authorList>
    </citation>
    <scope>NUCLEOTIDE SEQUENCE [LARGE SCALE GENOMIC DNA]</scope>
    <source>
        <strain evidence="2">Marx 270</strain>
    </source>
</reference>
<evidence type="ECO:0000313" key="1">
    <source>
        <dbReference type="EMBL" id="KIO12618.1"/>
    </source>
</evidence>
<evidence type="ECO:0000313" key="2">
    <source>
        <dbReference type="Proteomes" id="UP000054217"/>
    </source>
</evidence>
<gene>
    <name evidence="1" type="ORF">M404DRAFT_993603</name>
</gene>
<dbReference type="AlphaFoldDB" id="A0A0C3JTY7"/>
<sequence length="66" mass="7328">MDAAYSLACAKCKGNRLPPYDGDLETLCSAQKLVAPSASRIVTIIACQLERIQEKYLELYTVVDLY</sequence>
<protein>
    <submittedName>
        <fullName evidence="1">Uncharacterized protein</fullName>
    </submittedName>
</protein>
<keyword evidence="2" id="KW-1185">Reference proteome</keyword>
<dbReference type="EMBL" id="KN831947">
    <property type="protein sequence ID" value="KIO12618.1"/>
    <property type="molecule type" value="Genomic_DNA"/>
</dbReference>
<organism evidence="1 2">
    <name type="scientific">Pisolithus tinctorius Marx 270</name>
    <dbReference type="NCBI Taxonomy" id="870435"/>
    <lineage>
        <taxon>Eukaryota</taxon>
        <taxon>Fungi</taxon>
        <taxon>Dikarya</taxon>
        <taxon>Basidiomycota</taxon>
        <taxon>Agaricomycotina</taxon>
        <taxon>Agaricomycetes</taxon>
        <taxon>Agaricomycetidae</taxon>
        <taxon>Boletales</taxon>
        <taxon>Sclerodermatineae</taxon>
        <taxon>Pisolithaceae</taxon>
        <taxon>Pisolithus</taxon>
    </lineage>
</organism>
<accession>A0A0C3JTY7</accession>
<reference evidence="1 2" key="1">
    <citation type="submission" date="2014-04" db="EMBL/GenBank/DDBJ databases">
        <authorList>
            <consortium name="DOE Joint Genome Institute"/>
            <person name="Kuo A."/>
            <person name="Kohler A."/>
            <person name="Costa M.D."/>
            <person name="Nagy L.G."/>
            <person name="Floudas D."/>
            <person name="Copeland A."/>
            <person name="Barry K.W."/>
            <person name="Cichocki N."/>
            <person name="Veneault-Fourrey C."/>
            <person name="LaButti K."/>
            <person name="Lindquist E.A."/>
            <person name="Lipzen A."/>
            <person name="Lundell T."/>
            <person name="Morin E."/>
            <person name="Murat C."/>
            <person name="Sun H."/>
            <person name="Tunlid A."/>
            <person name="Henrissat B."/>
            <person name="Grigoriev I.V."/>
            <person name="Hibbett D.S."/>
            <person name="Martin F."/>
            <person name="Nordberg H.P."/>
            <person name="Cantor M.N."/>
            <person name="Hua S.X."/>
        </authorList>
    </citation>
    <scope>NUCLEOTIDE SEQUENCE [LARGE SCALE GENOMIC DNA]</scope>
    <source>
        <strain evidence="1 2">Marx 270</strain>
    </source>
</reference>
<name>A0A0C3JTY7_PISTI</name>
<dbReference type="InParanoid" id="A0A0C3JTY7"/>
<proteinExistence type="predicted"/>
<dbReference type="Proteomes" id="UP000054217">
    <property type="component" value="Unassembled WGS sequence"/>
</dbReference>